<dbReference type="EMBL" id="CP155571">
    <property type="protein sequence ID" value="XFO71450.1"/>
    <property type="molecule type" value="Genomic_DNA"/>
</dbReference>
<keyword evidence="2" id="KW-1185">Reference proteome</keyword>
<proteinExistence type="predicted"/>
<accession>A0ABZ3IZP1</accession>
<reference evidence="1" key="1">
    <citation type="submission" date="2024-05" db="EMBL/GenBank/DDBJ databases">
        <title>Isolation and characterization of Sporomusa carbonis sp. nov., a carboxydotrophic hydrogenogen in the genus of Sporomusa isolated from a charcoal burning pile.</title>
        <authorList>
            <person name="Boeer T."/>
            <person name="Rosenbaum F."/>
            <person name="Eysell L."/>
            <person name="Mueller V."/>
            <person name="Daniel R."/>
            <person name="Poehlein A."/>
        </authorList>
    </citation>
    <scope>NUCLEOTIDE SEQUENCE [LARGE SCALE GENOMIC DNA]</scope>
    <source>
        <strain evidence="1">DSM 3132</strain>
    </source>
</reference>
<evidence type="ECO:0000313" key="2">
    <source>
        <dbReference type="Proteomes" id="UP000216052"/>
    </source>
</evidence>
<organism evidence="1 2">
    <name type="scientific">Sporomusa acidovorans (strain ATCC 49682 / DSM 3132 / Mol)</name>
    <dbReference type="NCBI Taxonomy" id="1123286"/>
    <lineage>
        <taxon>Bacteria</taxon>
        <taxon>Bacillati</taxon>
        <taxon>Bacillota</taxon>
        <taxon>Negativicutes</taxon>
        <taxon>Selenomonadales</taxon>
        <taxon>Sporomusaceae</taxon>
        <taxon>Sporomusa</taxon>
    </lineage>
</organism>
<sequence length="59" mass="7017">MVKYLKVWQYTPATDEADGITDHELYEQGYIFKDERTPPPIEQEFCPVFHKQVSIRTVQ</sequence>
<name>A0ABZ3IZP1_SPOA4</name>
<dbReference type="RefSeq" id="WP_093795853.1">
    <property type="nucleotide sequence ID" value="NZ_CP155571.1"/>
</dbReference>
<evidence type="ECO:0000313" key="1">
    <source>
        <dbReference type="EMBL" id="XFO71450.1"/>
    </source>
</evidence>
<dbReference type="Proteomes" id="UP000216052">
    <property type="component" value="Chromosome"/>
</dbReference>
<gene>
    <name evidence="1" type="ORF">SPACI_014650</name>
</gene>
<protein>
    <submittedName>
        <fullName evidence="1">Uncharacterized protein</fullName>
    </submittedName>
</protein>